<comment type="caution">
    <text evidence="1">The sequence shown here is derived from an EMBL/GenBank/DDBJ whole genome shotgun (WGS) entry which is preliminary data.</text>
</comment>
<proteinExistence type="predicted"/>
<sequence length="570" mass="63052">MEAKRSGSYSQDTIKSWFSQLPDKPDEYEYSYIKVSNPLSQAWAPNETGDILVTLEHKTSGVSEYHNTKYIVKDTQAPTATVKNTVIEFPARSSGNLSRDELLQFVEGDLKDNWSLPDDIKIDLVDGNGTLLNVSQMSVNKEHEAYIRLEDEAKNQSKLYDVKFKLIDDEGPTGTVTTDTVDLEARRTGELTEAEIRQFLTSEPSDNITPSDKIKVTLVDGSGKDVSIAGVAPSATVIDAAIRLTDEGGNHTDLPVKYRIVDTEAPTGPAKGVWTVFEADRNGTFTQADLRSLFEKLEDNWTETEKIILTSGKSLSEMKPLNSNPSAYWPMDVTAEDEAGNKQKFTTMVRIEDTTAPEGKLKDPLIFTQGEAEPDPRQYLDGDPTDNWTLSDAIKVEVAYENNTQFADLTVGEHDVTVTLTDEVGNQKKLPKSKVTILEDTSEFIDVTIPVKVSFAESKESGGIVSPTYQIANNADRTVKVSVNSVVSKSETEKLTEIDLGVKNNYNDNEVMLISSGHNLNNRRELGVIAGHSSSFSFSLFGTVGENFDFDNLNDPLHPIYNMQLNFNAQ</sequence>
<keyword evidence="2" id="KW-1185">Reference proteome</keyword>
<gene>
    <name evidence="1" type="ORF">A5844_002516</name>
</gene>
<evidence type="ECO:0000313" key="2">
    <source>
        <dbReference type="Proteomes" id="UP000194933"/>
    </source>
</evidence>
<organism evidence="1 2">
    <name type="scientific">Candidatus Enterococcus wittei</name>
    <dbReference type="NCBI Taxonomy" id="1987383"/>
    <lineage>
        <taxon>Bacteria</taxon>
        <taxon>Bacillati</taxon>
        <taxon>Bacillota</taxon>
        <taxon>Bacilli</taxon>
        <taxon>Lactobacillales</taxon>
        <taxon>Enterococcaceae</taxon>
        <taxon>Enterococcus</taxon>
    </lineage>
</organism>
<dbReference type="Proteomes" id="UP000194933">
    <property type="component" value="Unassembled WGS sequence"/>
</dbReference>
<evidence type="ECO:0000313" key="1">
    <source>
        <dbReference type="EMBL" id="OTP06842.1"/>
    </source>
</evidence>
<dbReference type="EMBL" id="NGMO01000005">
    <property type="protein sequence ID" value="OTP06842.1"/>
    <property type="molecule type" value="Genomic_DNA"/>
</dbReference>
<dbReference type="STRING" id="1987383.A5844_002516"/>
<reference evidence="1 2" key="1">
    <citation type="submission" date="2017-05" db="EMBL/GenBank/DDBJ databases">
        <title>The Genome Sequence of Enterococcus sp. 10A9_DIV0425.</title>
        <authorList>
            <consortium name="The Broad Institute Genomics Platform"/>
            <consortium name="The Broad Institute Genomic Center for Infectious Diseases"/>
            <person name="Earl A."/>
            <person name="Manson A."/>
            <person name="Schwartman J."/>
            <person name="Gilmore M."/>
            <person name="Abouelleil A."/>
            <person name="Cao P."/>
            <person name="Chapman S."/>
            <person name="Cusick C."/>
            <person name="Shea T."/>
            <person name="Young S."/>
            <person name="Neafsey D."/>
            <person name="Nusbaum C."/>
            <person name="Birren B."/>
        </authorList>
    </citation>
    <scope>NUCLEOTIDE SEQUENCE [LARGE SCALE GENOMIC DNA]</scope>
    <source>
        <strain evidence="1 2">10A9_DIV0425</strain>
    </source>
</reference>
<dbReference type="AlphaFoldDB" id="A0A242JX36"/>
<protein>
    <submittedName>
        <fullName evidence="1">Uncharacterized protein</fullName>
    </submittedName>
</protein>
<name>A0A242JX36_9ENTE</name>
<accession>A0A242JX36</accession>